<comment type="cofactor">
    <cofactor evidence="1">
        <name>Fe(2+)</name>
        <dbReference type="ChEBI" id="CHEBI:29033"/>
    </cofactor>
</comment>
<keyword evidence="2" id="KW-0560">Oxidoreductase</keyword>
<organism evidence="2 3">
    <name type="scientific">Sphingosinicella xenopeptidilytica</name>
    <dbReference type="NCBI Taxonomy" id="364098"/>
    <lineage>
        <taxon>Bacteria</taxon>
        <taxon>Pseudomonadati</taxon>
        <taxon>Pseudomonadota</taxon>
        <taxon>Alphaproteobacteria</taxon>
        <taxon>Sphingomonadales</taxon>
        <taxon>Sphingosinicellaceae</taxon>
        <taxon>Sphingosinicella</taxon>
    </lineage>
</organism>
<accession>A0ABW3C674</accession>
<dbReference type="PANTHER" id="PTHR20883">
    <property type="entry name" value="PHYTANOYL-COA DIOXYGENASE DOMAIN CONTAINING 1"/>
    <property type="match status" value="1"/>
</dbReference>
<keyword evidence="2" id="KW-0223">Dioxygenase</keyword>
<dbReference type="InterPro" id="IPR008775">
    <property type="entry name" value="Phytyl_CoA_dOase-like"/>
</dbReference>
<name>A0ABW3C674_SPHXN</name>
<gene>
    <name evidence="2" type="ORF">ACFQ00_15445</name>
</gene>
<dbReference type="Gene3D" id="2.60.120.620">
    <property type="entry name" value="q2cbj1_9rhob like domain"/>
    <property type="match status" value="1"/>
</dbReference>
<keyword evidence="3" id="KW-1185">Reference proteome</keyword>
<evidence type="ECO:0000313" key="3">
    <source>
        <dbReference type="Proteomes" id="UP001597124"/>
    </source>
</evidence>
<sequence>METIRLKNDCGADAVVERLREHGYVIVDNLVTNDLMDRIGAEMAPYVERCGQGRDSFFGFHTKRTGAMIARSPASHELVMNPLALETAQKFLDKATSFRLNLTQVMTILPGGEPQKLHCDEIAWDFFPFPLDYNVQLNMIWAMTDFTDVNGATRIVPGTHKFHADPDHYGEADMVCAEMPRGSALFYTGKVLHAAGCNRSDQHRQGINITYSVGWVCQEENQYLSTPLEVARTLPDDLLRVMGYQLSCYAMGYVADSRDPMTVLRDMPENEVFGLDLMKKTAGVQDGVKTFMADLKG</sequence>
<dbReference type="PANTHER" id="PTHR20883:SF48">
    <property type="entry name" value="ECTOINE DIOXYGENASE"/>
    <property type="match status" value="1"/>
</dbReference>
<evidence type="ECO:0000256" key="1">
    <source>
        <dbReference type="ARBA" id="ARBA00001954"/>
    </source>
</evidence>
<reference evidence="3" key="1">
    <citation type="journal article" date="2019" name="Int. J. Syst. Evol. Microbiol.">
        <title>The Global Catalogue of Microorganisms (GCM) 10K type strain sequencing project: providing services to taxonomists for standard genome sequencing and annotation.</title>
        <authorList>
            <consortium name="The Broad Institute Genomics Platform"/>
            <consortium name="The Broad Institute Genome Sequencing Center for Infectious Disease"/>
            <person name="Wu L."/>
            <person name="Ma J."/>
        </authorList>
    </citation>
    <scope>NUCLEOTIDE SEQUENCE [LARGE SCALE GENOMIC DNA]</scope>
    <source>
        <strain evidence="3">CCUG 52537</strain>
    </source>
</reference>
<comment type="caution">
    <text evidence="2">The sequence shown here is derived from an EMBL/GenBank/DDBJ whole genome shotgun (WGS) entry which is preliminary data.</text>
</comment>
<dbReference type="Pfam" id="PF05721">
    <property type="entry name" value="PhyH"/>
    <property type="match status" value="1"/>
</dbReference>
<protein>
    <submittedName>
        <fullName evidence="2">Phytanoyl-CoA dioxygenase family protein</fullName>
    </submittedName>
</protein>
<dbReference type="EMBL" id="JBHTIK010000011">
    <property type="protein sequence ID" value="MFD0849728.1"/>
    <property type="molecule type" value="Genomic_DNA"/>
</dbReference>
<evidence type="ECO:0000313" key="2">
    <source>
        <dbReference type="EMBL" id="MFD0849728.1"/>
    </source>
</evidence>
<dbReference type="GO" id="GO:0051213">
    <property type="term" value="F:dioxygenase activity"/>
    <property type="evidence" value="ECO:0007669"/>
    <property type="project" value="UniProtKB-KW"/>
</dbReference>
<dbReference type="Proteomes" id="UP001597124">
    <property type="component" value="Unassembled WGS sequence"/>
</dbReference>
<proteinExistence type="predicted"/>
<dbReference type="RefSeq" id="WP_381492708.1">
    <property type="nucleotide sequence ID" value="NZ_JBHTIK010000011.1"/>
</dbReference>
<dbReference type="SUPFAM" id="SSF51197">
    <property type="entry name" value="Clavaminate synthase-like"/>
    <property type="match status" value="1"/>
</dbReference>